<dbReference type="SMART" id="SM00092">
    <property type="entry name" value="RNAse_Pc"/>
    <property type="match status" value="1"/>
</dbReference>
<name>A0A3B5PRN7_XIPMA</name>
<dbReference type="GO" id="GO:0050830">
    <property type="term" value="P:defense response to Gram-positive bacterium"/>
    <property type="evidence" value="ECO:0007669"/>
    <property type="project" value="TreeGrafter"/>
</dbReference>
<dbReference type="InterPro" id="IPR023412">
    <property type="entry name" value="RNaseA_domain"/>
</dbReference>
<dbReference type="SUPFAM" id="SSF54076">
    <property type="entry name" value="RNase A-like"/>
    <property type="match status" value="1"/>
</dbReference>
<dbReference type="Pfam" id="PF00074">
    <property type="entry name" value="RnaseA"/>
    <property type="match status" value="1"/>
</dbReference>
<comment type="similarity">
    <text evidence="1">Belongs to the pancreatic ribonuclease family.</text>
</comment>
<evidence type="ECO:0000313" key="3">
    <source>
        <dbReference type="Ensembl" id="ENSXMAP00000021575.1"/>
    </source>
</evidence>
<feature type="domain" description="Ribonuclease A-domain" evidence="2">
    <location>
        <begin position="25"/>
        <end position="134"/>
    </location>
</feature>
<accession>A0A3B5PRN7</accession>
<organism evidence="3 4">
    <name type="scientific">Xiphophorus maculatus</name>
    <name type="common">Southern platyfish</name>
    <name type="synonym">Platypoecilus maculatus</name>
    <dbReference type="NCBI Taxonomy" id="8083"/>
    <lineage>
        <taxon>Eukaryota</taxon>
        <taxon>Metazoa</taxon>
        <taxon>Chordata</taxon>
        <taxon>Craniata</taxon>
        <taxon>Vertebrata</taxon>
        <taxon>Euteleostomi</taxon>
        <taxon>Actinopterygii</taxon>
        <taxon>Neopterygii</taxon>
        <taxon>Teleostei</taxon>
        <taxon>Neoteleostei</taxon>
        <taxon>Acanthomorphata</taxon>
        <taxon>Ovalentaria</taxon>
        <taxon>Atherinomorphae</taxon>
        <taxon>Cyprinodontiformes</taxon>
        <taxon>Poeciliidae</taxon>
        <taxon>Poeciliinae</taxon>
        <taxon>Xiphophorus</taxon>
    </lineage>
</organism>
<reference evidence="4" key="1">
    <citation type="submission" date="2012-01" db="EMBL/GenBank/DDBJ databases">
        <authorList>
            <person name="Walter R."/>
            <person name="Schartl M."/>
            <person name="Warren W."/>
        </authorList>
    </citation>
    <scope>NUCLEOTIDE SEQUENCE [LARGE SCALE GENOMIC DNA]</scope>
    <source>
        <strain evidence="4">JP 163 A</strain>
    </source>
</reference>
<keyword evidence="4" id="KW-1185">Reference proteome</keyword>
<dbReference type="InParanoid" id="A0A3B5PRN7"/>
<dbReference type="Proteomes" id="UP000002852">
    <property type="component" value="Unassembled WGS sequence"/>
</dbReference>
<dbReference type="GeneTree" id="ENSGT00940000178488"/>
<dbReference type="Ensembl" id="ENSXMAT00000042153.1">
    <property type="protein sequence ID" value="ENSXMAP00000021575.1"/>
    <property type="gene ID" value="ENSXMAG00000028740.1"/>
</dbReference>
<dbReference type="Gene3D" id="3.10.130.10">
    <property type="entry name" value="Ribonuclease A-like domain"/>
    <property type="match status" value="1"/>
</dbReference>
<evidence type="ECO:0000313" key="4">
    <source>
        <dbReference type="Proteomes" id="UP000002852"/>
    </source>
</evidence>
<dbReference type="GO" id="GO:0003676">
    <property type="term" value="F:nucleic acid binding"/>
    <property type="evidence" value="ECO:0007669"/>
    <property type="project" value="InterPro"/>
</dbReference>
<proteinExistence type="inferred from homology"/>
<evidence type="ECO:0000256" key="1">
    <source>
        <dbReference type="ARBA" id="ARBA00005600"/>
    </source>
</evidence>
<dbReference type="AlphaFoldDB" id="A0A3B5PRN7"/>
<sequence length="140" mass="15968">MAFISVIILRGVTKVPSLCDSCPTPTERYQNFLRQHVIDAMDENDCTRVIAVRNIADEDKPKEKNTFIIAGEEAVRAICQGKPGKRKSKNKFTVILCTYTGENNYKGRRSVLFLEAECEKVGEQFLPVHFIKQFRGKGRR</sequence>
<protein>
    <recommendedName>
        <fullName evidence="2">Ribonuclease A-domain domain-containing protein</fullName>
    </recommendedName>
</protein>
<evidence type="ECO:0000259" key="2">
    <source>
        <dbReference type="SMART" id="SM00092"/>
    </source>
</evidence>
<dbReference type="GO" id="GO:0004540">
    <property type="term" value="F:RNA nuclease activity"/>
    <property type="evidence" value="ECO:0007669"/>
    <property type="project" value="TreeGrafter"/>
</dbReference>
<reference evidence="3" key="4">
    <citation type="submission" date="2025-09" db="UniProtKB">
        <authorList>
            <consortium name="Ensembl"/>
        </authorList>
    </citation>
    <scope>IDENTIFICATION</scope>
    <source>
        <strain evidence="3">JP 163 A</strain>
    </source>
</reference>
<dbReference type="OMA" id="AMDENDC"/>
<dbReference type="InterPro" id="IPR036816">
    <property type="entry name" value="RNaseA-like_dom_sf"/>
</dbReference>
<dbReference type="PANTHER" id="PTHR11437">
    <property type="entry name" value="RIBONUCLEASE"/>
    <property type="match status" value="1"/>
</dbReference>
<dbReference type="InterPro" id="IPR001427">
    <property type="entry name" value="RNaseA"/>
</dbReference>
<reference evidence="3" key="3">
    <citation type="submission" date="2025-08" db="UniProtKB">
        <authorList>
            <consortium name="Ensembl"/>
        </authorList>
    </citation>
    <scope>IDENTIFICATION</scope>
    <source>
        <strain evidence="3">JP 163 A</strain>
    </source>
</reference>
<reference evidence="4" key="2">
    <citation type="journal article" date="2013" name="Nat. Genet.">
        <title>The genome of the platyfish, Xiphophorus maculatus, provides insights into evolutionary adaptation and several complex traits.</title>
        <authorList>
            <person name="Schartl M."/>
            <person name="Walter R.B."/>
            <person name="Shen Y."/>
            <person name="Garcia T."/>
            <person name="Catchen J."/>
            <person name="Amores A."/>
            <person name="Braasch I."/>
            <person name="Chalopin D."/>
            <person name="Volff J.N."/>
            <person name="Lesch K.P."/>
            <person name="Bisazza A."/>
            <person name="Minx P."/>
            <person name="Hillier L."/>
            <person name="Wilson R.K."/>
            <person name="Fuerstenberg S."/>
            <person name="Boore J."/>
            <person name="Searle S."/>
            <person name="Postlethwait J.H."/>
            <person name="Warren W.C."/>
        </authorList>
    </citation>
    <scope>NUCLEOTIDE SEQUENCE [LARGE SCALE GENOMIC DNA]</scope>
    <source>
        <strain evidence="4">JP 163 A</strain>
    </source>
</reference>